<dbReference type="InterPro" id="IPR050129">
    <property type="entry name" value="Zn_alcohol_dh"/>
</dbReference>
<organism evidence="8 9">
    <name type="scientific">Planotetraspora mira</name>
    <dbReference type="NCBI Taxonomy" id="58121"/>
    <lineage>
        <taxon>Bacteria</taxon>
        <taxon>Bacillati</taxon>
        <taxon>Actinomycetota</taxon>
        <taxon>Actinomycetes</taxon>
        <taxon>Streptosporangiales</taxon>
        <taxon>Streptosporangiaceae</taxon>
        <taxon>Planotetraspora</taxon>
    </lineage>
</organism>
<reference evidence="8 9" key="1">
    <citation type="submission" date="2021-01" db="EMBL/GenBank/DDBJ databases">
        <title>Whole genome shotgun sequence of Planotetraspora mira NBRC 15435.</title>
        <authorList>
            <person name="Komaki H."/>
            <person name="Tamura T."/>
        </authorList>
    </citation>
    <scope>NUCLEOTIDE SEQUENCE [LARGE SCALE GENOMIC DNA]</scope>
    <source>
        <strain evidence="8 9">NBRC 15435</strain>
    </source>
</reference>
<dbReference type="PANTHER" id="PTHR43401">
    <property type="entry name" value="L-THREONINE 3-DEHYDROGENASE"/>
    <property type="match status" value="1"/>
</dbReference>
<dbReference type="RefSeq" id="WP_203957429.1">
    <property type="nucleotide sequence ID" value="NZ_BOOO01000041.1"/>
</dbReference>
<evidence type="ECO:0000256" key="4">
    <source>
        <dbReference type="ARBA" id="ARBA00023002"/>
    </source>
</evidence>
<dbReference type="SUPFAM" id="SSF50129">
    <property type="entry name" value="GroES-like"/>
    <property type="match status" value="1"/>
</dbReference>
<dbReference type="InterPro" id="IPR036291">
    <property type="entry name" value="NAD(P)-bd_dom_sf"/>
</dbReference>
<dbReference type="GO" id="GO:0016491">
    <property type="term" value="F:oxidoreductase activity"/>
    <property type="evidence" value="ECO:0007669"/>
    <property type="project" value="UniProtKB-KW"/>
</dbReference>
<comment type="similarity">
    <text evidence="5">Belongs to the zinc-containing alcohol dehydrogenase family.</text>
</comment>
<gene>
    <name evidence="8" type="ORF">Pmi06nite_70400</name>
</gene>
<dbReference type="SMART" id="SM00829">
    <property type="entry name" value="PKS_ER"/>
    <property type="match status" value="1"/>
</dbReference>
<feature type="domain" description="Enoyl reductase (ER)" evidence="7">
    <location>
        <begin position="10"/>
        <end position="303"/>
    </location>
</feature>
<dbReference type="InterPro" id="IPR020843">
    <property type="entry name" value="ER"/>
</dbReference>
<dbReference type="InterPro" id="IPR013149">
    <property type="entry name" value="ADH-like_C"/>
</dbReference>
<dbReference type="Pfam" id="PF00107">
    <property type="entry name" value="ADH_zinc_N"/>
    <property type="match status" value="1"/>
</dbReference>
<protein>
    <submittedName>
        <fullName evidence="8">Zn-containing dehydrogenase</fullName>
    </submittedName>
</protein>
<dbReference type="InterPro" id="IPR013154">
    <property type="entry name" value="ADH-like_N"/>
</dbReference>
<dbReference type="InterPro" id="IPR002328">
    <property type="entry name" value="ADH_Zn_CS"/>
</dbReference>
<dbReference type="Gene3D" id="3.40.50.720">
    <property type="entry name" value="NAD(P)-binding Rossmann-like Domain"/>
    <property type="match status" value="1"/>
</dbReference>
<evidence type="ECO:0000259" key="7">
    <source>
        <dbReference type="SMART" id="SM00829"/>
    </source>
</evidence>
<dbReference type="PROSITE" id="PS00059">
    <property type="entry name" value="ADH_ZINC"/>
    <property type="match status" value="1"/>
</dbReference>
<dbReference type="InterPro" id="IPR011032">
    <property type="entry name" value="GroES-like_sf"/>
</dbReference>
<sequence>MRFSQVVAPGTSQIVEAPDTPPGPGEVRVRTLASGICVSELPAWAEHDGAEPRRLGHELSGEIVALGPGVHGWSPGDRVTGFASLAFADMVNVPARDLLPAPANVPSRALLGEPLACVVEALSRCGLRPGQRVAVVGLGFMGLTALQVAADHAPARLAGVDPAPHARDLAAELGAGEVHAPDEAAGSLAGAFDVVVEFSGRAAGLKLAGDLVTTHGTLCVAGYHHDGRRDLDVELWYRGVTIVNGFTGQRWRLMKALAEGLRMMADRRLTFEPLITHSVSLEGVDTGFGYFGDRPPGFVKCIVTP</sequence>
<keyword evidence="2 5" id="KW-0479">Metal-binding</keyword>
<dbReference type="AlphaFoldDB" id="A0A8J3TW26"/>
<evidence type="ECO:0000256" key="5">
    <source>
        <dbReference type="RuleBase" id="RU361277"/>
    </source>
</evidence>
<dbReference type="EMBL" id="BOOO01000041">
    <property type="protein sequence ID" value="GII33598.1"/>
    <property type="molecule type" value="Genomic_DNA"/>
</dbReference>
<dbReference type="SUPFAM" id="SSF51735">
    <property type="entry name" value="NAD(P)-binding Rossmann-fold domains"/>
    <property type="match status" value="1"/>
</dbReference>
<name>A0A8J3TW26_9ACTN</name>
<comment type="caution">
    <text evidence="8">The sequence shown here is derived from an EMBL/GenBank/DDBJ whole genome shotgun (WGS) entry which is preliminary data.</text>
</comment>
<accession>A0A8J3TW26</accession>
<dbReference type="GO" id="GO:0008270">
    <property type="term" value="F:zinc ion binding"/>
    <property type="evidence" value="ECO:0007669"/>
    <property type="project" value="InterPro"/>
</dbReference>
<dbReference type="Proteomes" id="UP000650628">
    <property type="component" value="Unassembled WGS sequence"/>
</dbReference>
<evidence type="ECO:0000313" key="8">
    <source>
        <dbReference type="EMBL" id="GII33598.1"/>
    </source>
</evidence>
<feature type="region of interest" description="Disordered" evidence="6">
    <location>
        <begin position="1"/>
        <end position="24"/>
    </location>
</feature>
<proteinExistence type="inferred from homology"/>
<evidence type="ECO:0000256" key="1">
    <source>
        <dbReference type="ARBA" id="ARBA00001947"/>
    </source>
</evidence>
<evidence type="ECO:0000256" key="3">
    <source>
        <dbReference type="ARBA" id="ARBA00022833"/>
    </source>
</evidence>
<evidence type="ECO:0000313" key="9">
    <source>
        <dbReference type="Proteomes" id="UP000650628"/>
    </source>
</evidence>
<evidence type="ECO:0000256" key="6">
    <source>
        <dbReference type="SAM" id="MobiDB-lite"/>
    </source>
</evidence>
<keyword evidence="9" id="KW-1185">Reference proteome</keyword>
<dbReference type="PANTHER" id="PTHR43401:SF2">
    <property type="entry name" value="L-THREONINE 3-DEHYDROGENASE"/>
    <property type="match status" value="1"/>
</dbReference>
<keyword evidence="4" id="KW-0560">Oxidoreductase</keyword>
<dbReference type="Pfam" id="PF08240">
    <property type="entry name" value="ADH_N"/>
    <property type="match status" value="1"/>
</dbReference>
<comment type="cofactor">
    <cofactor evidence="1 5">
        <name>Zn(2+)</name>
        <dbReference type="ChEBI" id="CHEBI:29105"/>
    </cofactor>
</comment>
<keyword evidence="3 5" id="KW-0862">Zinc</keyword>
<evidence type="ECO:0000256" key="2">
    <source>
        <dbReference type="ARBA" id="ARBA00022723"/>
    </source>
</evidence>
<dbReference type="Gene3D" id="3.90.180.10">
    <property type="entry name" value="Medium-chain alcohol dehydrogenases, catalytic domain"/>
    <property type="match status" value="2"/>
</dbReference>